<feature type="compositionally biased region" description="Basic and acidic residues" evidence="4">
    <location>
        <begin position="636"/>
        <end position="653"/>
    </location>
</feature>
<dbReference type="GO" id="GO:0003735">
    <property type="term" value="F:structural constituent of ribosome"/>
    <property type="evidence" value="ECO:0007669"/>
    <property type="project" value="TreeGrafter"/>
</dbReference>
<organism evidence="6 7">
    <name type="scientific">Albula glossodonta</name>
    <name type="common">roundjaw bonefish</name>
    <dbReference type="NCBI Taxonomy" id="121402"/>
    <lineage>
        <taxon>Eukaryota</taxon>
        <taxon>Metazoa</taxon>
        <taxon>Chordata</taxon>
        <taxon>Craniata</taxon>
        <taxon>Vertebrata</taxon>
        <taxon>Euteleostomi</taxon>
        <taxon>Actinopterygii</taxon>
        <taxon>Neopterygii</taxon>
        <taxon>Teleostei</taxon>
        <taxon>Albuliformes</taxon>
        <taxon>Albulidae</taxon>
        <taxon>Albula</taxon>
    </lineage>
</organism>
<keyword evidence="3" id="KW-0687">Ribonucleoprotein</keyword>
<evidence type="ECO:0000256" key="1">
    <source>
        <dbReference type="ARBA" id="ARBA00007278"/>
    </source>
</evidence>
<dbReference type="FunFam" id="1.10.10.10:FF:000388">
    <property type="entry name" value="plectin isoform X1"/>
    <property type="match status" value="1"/>
</dbReference>
<feature type="region of interest" description="Disordered" evidence="4">
    <location>
        <begin position="333"/>
        <end position="422"/>
    </location>
</feature>
<name>A0A8T2NZF1_9TELE</name>
<evidence type="ECO:0000256" key="3">
    <source>
        <dbReference type="ARBA" id="ARBA00023274"/>
    </source>
</evidence>
<evidence type="ECO:0000313" key="7">
    <source>
        <dbReference type="Proteomes" id="UP000824540"/>
    </source>
</evidence>
<feature type="region of interest" description="Disordered" evidence="4">
    <location>
        <begin position="516"/>
        <end position="535"/>
    </location>
</feature>
<feature type="compositionally biased region" description="Polar residues" evidence="4">
    <location>
        <begin position="202"/>
        <end position="213"/>
    </location>
</feature>
<dbReference type="InterPro" id="IPR005326">
    <property type="entry name" value="Plectin_eS10_N"/>
</dbReference>
<dbReference type="InterPro" id="IPR036388">
    <property type="entry name" value="WH-like_DNA-bd_sf"/>
</dbReference>
<dbReference type="GO" id="GO:0003723">
    <property type="term" value="F:RNA binding"/>
    <property type="evidence" value="ECO:0007669"/>
    <property type="project" value="TreeGrafter"/>
</dbReference>
<feature type="region of interest" description="Disordered" evidence="4">
    <location>
        <begin position="561"/>
        <end position="589"/>
    </location>
</feature>
<dbReference type="InterPro" id="IPR037447">
    <property type="entry name" value="Ribosomal_eS10"/>
</dbReference>
<dbReference type="Proteomes" id="UP000824540">
    <property type="component" value="Unassembled WGS sequence"/>
</dbReference>
<feature type="compositionally biased region" description="Polar residues" evidence="4">
    <location>
        <begin position="333"/>
        <end position="343"/>
    </location>
</feature>
<keyword evidence="2" id="KW-0689">Ribosomal protein</keyword>
<dbReference type="OrthoDB" id="5211809at2759"/>
<keyword evidence="7" id="KW-1185">Reference proteome</keyword>
<dbReference type="PANTHER" id="PTHR12146:SF25">
    <property type="entry name" value="PLECTIN_ES10 N-TERMINAL DOMAIN-CONTAINING PROTEIN"/>
    <property type="match status" value="1"/>
</dbReference>
<feature type="region of interest" description="Disordered" evidence="4">
    <location>
        <begin position="887"/>
        <end position="909"/>
    </location>
</feature>
<feature type="region of interest" description="Disordered" evidence="4">
    <location>
        <begin position="201"/>
        <end position="256"/>
    </location>
</feature>
<dbReference type="Gene3D" id="1.10.10.10">
    <property type="entry name" value="Winged helix-like DNA-binding domain superfamily/Winged helix DNA-binding domain"/>
    <property type="match status" value="1"/>
</dbReference>
<evidence type="ECO:0000256" key="4">
    <source>
        <dbReference type="SAM" id="MobiDB-lite"/>
    </source>
</evidence>
<dbReference type="GO" id="GO:0022627">
    <property type="term" value="C:cytosolic small ribosomal subunit"/>
    <property type="evidence" value="ECO:0007669"/>
    <property type="project" value="TreeGrafter"/>
</dbReference>
<evidence type="ECO:0000313" key="6">
    <source>
        <dbReference type="EMBL" id="KAG9342788.1"/>
    </source>
</evidence>
<feature type="compositionally biased region" description="Polar residues" evidence="4">
    <location>
        <begin position="693"/>
        <end position="708"/>
    </location>
</feature>
<evidence type="ECO:0000256" key="2">
    <source>
        <dbReference type="ARBA" id="ARBA00022980"/>
    </source>
</evidence>
<gene>
    <name evidence="6" type="ORF">JZ751_015654</name>
</gene>
<feature type="compositionally biased region" description="Low complexity" evidence="4">
    <location>
        <begin position="752"/>
        <end position="770"/>
    </location>
</feature>
<feature type="compositionally biased region" description="Basic and acidic residues" evidence="4">
    <location>
        <begin position="347"/>
        <end position="361"/>
    </location>
</feature>
<evidence type="ECO:0000259" key="5">
    <source>
        <dbReference type="Pfam" id="PF03501"/>
    </source>
</evidence>
<feature type="domain" description="Plectin/eS10 N-terminal" evidence="5">
    <location>
        <begin position="3"/>
        <end position="95"/>
    </location>
</feature>
<feature type="compositionally biased region" description="Polar residues" evidence="4">
    <location>
        <begin position="516"/>
        <end position="532"/>
    </location>
</feature>
<dbReference type="PANTHER" id="PTHR12146">
    <property type="entry name" value="40S RIBOSOMAL PROTEIN S10"/>
    <property type="match status" value="1"/>
</dbReference>
<accession>A0A8T2NZF1</accession>
<dbReference type="EMBL" id="JAFBMS010000026">
    <property type="protein sequence ID" value="KAG9342788.1"/>
    <property type="molecule type" value="Genomic_DNA"/>
</dbReference>
<feature type="compositionally biased region" description="Polar residues" evidence="4">
    <location>
        <begin position="776"/>
        <end position="794"/>
    </location>
</feature>
<sequence length="985" mass="104856">MVMPLEDLRAIYELLFRDGVLVAKKDKRPQSKHPEIRGVTNLQVMRAMGSLKSRGYVRETFAWRHFYWYLTNEGIVYLRDYLRLPAEIVPSSLQRVRRPATTLNITHRAARVQTLDGPVSYAPKPTSRAALESQESLMDRQGYRRKRIGDGEEEATAERMPRFRGRPIAADKPRASWEFGVEGQQGLRNGEVHRKEVRVTMEESQMTRSSAAKFSQPPLDAKSTKPTAVAASEERVSAGGRKGARQGAGVQKMSMTSEPVTVTEQATAKAVLPAAVAPAVGVGAVAAASVVATMAPAPTKVAKEKAKKASTELIHQEDPKMTLDITARKPMTATSWAESSLPTMQAKDVKAERELPKKPAKENVAAIQKSTPAPLSTPPPTSAPASSTENAERQIKASAVVDVTSEVSKPAPPQPKAADREVTVKSEVTVVTQVTREKAWKIAETQKSPEPGPVAPVPAAAPVAAAEPEATPSAPAKTVNSEIKKTFEVMVTLEQPEPQLLKIPNEPAVTVMVGQSETSNNQPTQSVSQSPKENAVAQVLPLSATADPTLNATQALPLVQVTQDTPKSSSEVITPESVPAKPEAAGTSNEVKVTTVTAMEVTMTQTTALLNAPVSALPQATGKPITADESSVSTGGKKEKQKNADREKKKRETPIPPSSVEIAEPMAPSAPAERAQAGVRAEAPLQAEEITAKLSSGPSPQAVPSAQITPAAAVRSQASAPTDKGKAGLAEFTEENMKQEVPELSSESKPPAAVLAAAAAAGADASTRAAQGGPPSLTSDCASPAQHKQGSSDAALNKASEKRELQPDPQTTAASEPDTDTESLDAANMRKKIVVVEEVIEVQHLNAAQAGQELQGQPLPAGEDPDPASQDIDIDILTELALERAARADAEGASHHPYPGQDWDHGLEEPEEKSWPNFIEGLKAFQPFPSSCPASVMSRLLPGFRCKVAIVMSVVIAWLNMVIVWPEYVPSYRTETPVTTVSVSV</sequence>
<dbReference type="Pfam" id="PF03501">
    <property type="entry name" value="S10_plectin"/>
    <property type="match status" value="1"/>
</dbReference>
<feature type="region of interest" description="Disordered" evidence="4">
    <location>
        <begin position="619"/>
        <end position="826"/>
    </location>
</feature>
<comment type="caution">
    <text evidence="6">The sequence shown here is derived from an EMBL/GenBank/DDBJ whole genome shotgun (WGS) entry which is preliminary data.</text>
</comment>
<comment type="similarity">
    <text evidence="1">Belongs to the eukaryotic ribosomal protein eS10 family.</text>
</comment>
<feature type="compositionally biased region" description="Polar residues" evidence="4">
    <location>
        <begin position="561"/>
        <end position="572"/>
    </location>
</feature>
<reference evidence="6" key="1">
    <citation type="thesis" date="2021" institute="BYU ScholarsArchive" country="Provo, UT, USA">
        <title>Applications of and Algorithms for Genome Assembly and Genomic Analyses with an Emphasis on Marine Teleosts.</title>
        <authorList>
            <person name="Pickett B.D."/>
        </authorList>
    </citation>
    <scope>NUCLEOTIDE SEQUENCE</scope>
    <source>
        <strain evidence="6">HI-2016</strain>
    </source>
</reference>
<proteinExistence type="inferred from homology"/>
<dbReference type="AlphaFoldDB" id="A0A8T2NZF1"/>
<protein>
    <recommendedName>
        <fullName evidence="5">Plectin/eS10 N-terminal domain-containing protein</fullName>
    </recommendedName>
</protein>